<evidence type="ECO:0000313" key="1">
    <source>
        <dbReference type="EMBL" id="KAI3775092.1"/>
    </source>
</evidence>
<dbReference type="EMBL" id="CM042033">
    <property type="protein sequence ID" value="KAI3775092.1"/>
    <property type="molecule type" value="Genomic_DNA"/>
</dbReference>
<protein>
    <submittedName>
        <fullName evidence="1">Uncharacterized protein</fullName>
    </submittedName>
</protein>
<keyword evidence="2" id="KW-1185">Reference proteome</keyword>
<evidence type="ECO:0000313" key="2">
    <source>
        <dbReference type="Proteomes" id="UP001056120"/>
    </source>
</evidence>
<dbReference type="Proteomes" id="UP001056120">
    <property type="component" value="Linkage Group LG16"/>
</dbReference>
<name>A0ACB9FWZ1_9ASTR</name>
<reference evidence="2" key="1">
    <citation type="journal article" date="2022" name="Mol. Ecol. Resour.">
        <title>The genomes of chicory, endive, great burdock and yacon provide insights into Asteraceae palaeo-polyploidization history and plant inulin production.</title>
        <authorList>
            <person name="Fan W."/>
            <person name="Wang S."/>
            <person name="Wang H."/>
            <person name="Wang A."/>
            <person name="Jiang F."/>
            <person name="Liu H."/>
            <person name="Zhao H."/>
            <person name="Xu D."/>
            <person name="Zhang Y."/>
        </authorList>
    </citation>
    <scope>NUCLEOTIDE SEQUENCE [LARGE SCALE GENOMIC DNA]</scope>
    <source>
        <strain evidence="2">cv. Yunnan</strain>
    </source>
</reference>
<proteinExistence type="predicted"/>
<comment type="caution">
    <text evidence="1">The sequence shown here is derived from an EMBL/GenBank/DDBJ whole genome shotgun (WGS) entry which is preliminary data.</text>
</comment>
<organism evidence="1 2">
    <name type="scientific">Smallanthus sonchifolius</name>
    <dbReference type="NCBI Taxonomy" id="185202"/>
    <lineage>
        <taxon>Eukaryota</taxon>
        <taxon>Viridiplantae</taxon>
        <taxon>Streptophyta</taxon>
        <taxon>Embryophyta</taxon>
        <taxon>Tracheophyta</taxon>
        <taxon>Spermatophyta</taxon>
        <taxon>Magnoliopsida</taxon>
        <taxon>eudicotyledons</taxon>
        <taxon>Gunneridae</taxon>
        <taxon>Pentapetalae</taxon>
        <taxon>asterids</taxon>
        <taxon>campanulids</taxon>
        <taxon>Asterales</taxon>
        <taxon>Asteraceae</taxon>
        <taxon>Asteroideae</taxon>
        <taxon>Heliantheae alliance</taxon>
        <taxon>Millerieae</taxon>
        <taxon>Smallanthus</taxon>
    </lineage>
</organism>
<gene>
    <name evidence="1" type="ORF">L1987_49660</name>
</gene>
<sequence length="167" mass="19605">MVQGVHTLMQSCFQDPNSLQDWIEPPSTYMHTLDDNELFWRASFAAQIKEYPFKRSPKIAFMFLTRGPLPFAPLWEKFFKGNEGFYTIYVHTMPSYRAKFSSSSVFYQKQIPSRVVEWGMMSMCDAERRLLANALLEYPQTAIFDSEFKQRHRHAKIGKVDLKSLDI</sequence>
<reference evidence="1 2" key="2">
    <citation type="journal article" date="2022" name="Mol. Ecol. Resour.">
        <title>The genomes of chicory, endive, great burdock and yacon provide insights into Asteraceae paleo-polyploidization history and plant inulin production.</title>
        <authorList>
            <person name="Fan W."/>
            <person name="Wang S."/>
            <person name="Wang H."/>
            <person name="Wang A."/>
            <person name="Jiang F."/>
            <person name="Liu H."/>
            <person name="Zhao H."/>
            <person name="Xu D."/>
            <person name="Zhang Y."/>
        </authorList>
    </citation>
    <scope>NUCLEOTIDE SEQUENCE [LARGE SCALE GENOMIC DNA]</scope>
    <source>
        <strain evidence="2">cv. Yunnan</strain>
        <tissue evidence="1">Leaves</tissue>
    </source>
</reference>
<accession>A0ACB9FWZ1</accession>